<keyword evidence="2" id="KW-0238">DNA-binding</keyword>
<sequence length="190" mass="21577">VIEAGVPLVTYGRSKISGLYDWYDFNNESFAYQAVQSLAEAGCNKIVMPLPCRTYNFNRYLQKGYLRAMKEQGLQPHEINLNVDVETNFFFKQAHEILSQKDCPNGWICIRDHNILPLLSAVEKQGKVLGREIIIAAKQANENLNFLNAPIISFQQDLRLAGTRIINTLLNRIRNPSNESEGILLDLPLI</sequence>
<dbReference type="PANTHER" id="PTHR30146">
    <property type="entry name" value="LACI-RELATED TRANSCRIPTIONAL REPRESSOR"/>
    <property type="match status" value="1"/>
</dbReference>
<dbReference type="Gene3D" id="3.40.50.2300">
    <property type="match status" value="2"/>
</dbReference>
<dbReference type="GO" id="GO:0000976">
    <property type="term" value="F:transcription cis-regulatory region binding"/>
    <property type="evidence" value="ECO:0007669"/>
    <property type="project" value="TreeGrafter"/>
</dbReference>
<dbReference type="GO" id="GO:0003700">
    <property type="term" value="F:DNA-binding transcription factor activity"/>
    <property type="evidence" value="ECO:0007669"/>
    <property type="project" value="TreeGrafter"/>
</dbReference>
<feature type="domain" description="Transcriptional regulator LacI/GalR-like sensor" evidence="4">
    <location>
        <begin position="35"/>
        <end position="184"/>
    </location>
</feature>
<dbReference type="InterPro" id="IPR028082">
    <property type="entry name" value="Peripla_BP_I"/>
</dbReference>
<dbReference type="AlphaFoldDB" id="A0A382QPP2"/>
<keyword evidence="3" id="KW-0804">Transcription</keyword>
<dbReference type="InterPro" id="IPR046335">
    <property type="entry name" value="LacI/GalR-like_sensor"/>
</dbReference>
<name>A0A382QPP2_9ZZZZ</name>
<dbReference type="PANTHER" id="PTHR30146:SF109">
    <property type="entry name" value="HTH-TYPE TRANSCRIPTIONAL REGULATOR GALS"/>
    <property type="match status" value="1"/>
</dbReference>
<accession>A0A382QPP2</accession>
<dbReference type="SUPFAM" id="SSF53822">
    <property type="entry name" value="Periplasmic binding protein-like I"/>
    <property type="match status" value="1"/>
</dbReference>
<feature type="non-terminal residue" evidence="5">
    <location>
        <position position="190"/>
    </location>
</feature>
<gene>
    <name evidence="5" type="ORF">METZ01_LOCUS339155</name>
</gene>
<evidence type="ECO:0000259" key="4">
    <source>
        <dbReference type="Pfam" id="PF13377"/>
    </source>
</evidence>
<dbReference type="Pfam" id="PF13377">
    <property type="entry name" value="Peripla_BP_3"/>
    <property type="match status" value="1"/>
</dbReference>
<reference evidence="5" key="1">
    <citation type="submission" date="2018-05" db="EMBL/GenBank/DDBJ databases">
        <authorList>
            <person name="Lanie J.A."/>
            <person name="Ng W.-L."/>
            <person name="Kazmierczak K.M."/>
            <person name="Andrzejewski T.M."/>
            <person name="Davidsen T.M."/>
            <person name="Wayne K.J."/>
            <person name="Tettelin H."/>
            <person name="Glass J.I."/>
            <person name="Rusch D."/>
            <person name="Podicherti R."/>
            <person name="Tsui H.-C.T."/>
            <person name="Winkler M.E."/>
        </authorList>
    </citation>
    <scope>NUCLEOTIDE SEQUENCE</scope>
</reference>
<evidence type="ECO:0000313" key="5">
    <source>
        <dbReference type="EMBL" id="SVC86301.1"/>
    </source>
</evidence>
<dbReference type="EMBL" id="UINC01115345">
    <property type="protein sequence ID" value="SVC86301.1"/>
    <property type="molecule type" value="Genomic_DNA"/>
</dbReference>
<evidence type="ECO:0000256" key="2">
    <source>
        <dbReference type="ARBA" id="ARBA00023125"/>
    </source>
</evidence>
<evidence type="ECO:0000256" key="1">
    <source>
        <dbReference type="ARBA" id="ARBA00023015"/>
    </source>
</evidence>
<protein>
    <recommendedName>
        <fullName evidence="4">Transcriptional regulator LacI/GalR-like sensor domain-containing protein</fullName>
    </recommendedName>
</protein>
<keyword evidence="1" id="KW-0805">Transcription regulation</keyword>
<organism evidence="5">
    <name type="scientific">marine metagenome</name>
    <dbReference type="NCBI Taxonomy" id="408172"/>
    <lineage>
        <taxon>unclassified sequences</taxon>
        <taxon>metagenomes</taxon>
        <taxon>ecological metagenomes</taxon>
    </lineage>
</organism>
<evidence type="ECO:0000256" key="3">
    <source>
        <dbReference type="ARBA" id="ARBA00023163"/>
    </source>
</evidence>
<feature type="non-terminal residue" evidence="5">
    <location>
        <position position="1"/>
    </location>
</feature>
<proteinExistence type="predicted"/>